<evidence type="ECO:0000313" key="3">
    <source>
        <dbReference type="Proteomes" id="UP001374535"/>
    </source>
</evidence>
<protein>
    <recommendedName>
        <fullName evidence="1">Apple domain-containing protein</fullName>
    </recommendedName>
</protein>
<dbReference type="AlphaFoldDB" id="A0AAQ3N317"/>
<keyword evidence="3" id="KW-1185">Reference proteome</keyword>
<dbReference type="EMBL" id="CP144694">
    <property type="protein sequence ID" value="WVZ02580.1"/>
    <property type="molecule type" value="Genomic_DNA"/>
</dbReference>
<evidence type="ECO:0000259" key="1">
    <source>
        <dbReference type="Pfam" id="PF08276"/>
    </source>
</evidence>
<evidence type="ECO:0000313" key="2">
    <source>
        <dbReference type="EMBL" id="WVZ02580.1"/>
    </source>
</evidence>
<feature type="domain" description="Apple" evidence="1">
    <location>
        <begin position="190"/>
        <end position="246"/>
    </location>
</feature>
<reference evidence="2 3" key="1">
    <citation type="journal article" date="2023" name="Life. Sci Alliance">
        <title>Evolutionary insights into 3D genome organization and epigenetic landscape of Vigna mungo.</title>
        <authorList>
            <person name="Junaid A."/>
            <person name="Singh B."/>
            <person name="Bhatia S."/>
        </authorList>
    </citation>
    <scope>NUCLEOTIDE SEQUENCE [LARGE SCALE GENOMIC DNA]</scope>
    <source>
        <strain evidence="2">Urdbean</strain>
    </source>
</reference>
<gene>
    <name evidence="2" type="ORF">V8G54_023386</name>
</gene>
<dbReference type="InterPro" id="IPR003609">
    <property type="entry name" value="Pan_app"/>
</dbReference>
<sequence length="430" mass="49218">MECQAMKLVVRFGMTILHVFLVSPYLKHPIRHKPQNPLAFMYLGLWWNTRIHVEVVNYSLNLGDTLNFTAGVLFSKKVLNVNMLNKIYHRWLVVSWLPKPLPLRGKLRNNTFEYISEDAQRRLKYTLLSNGDENSFSFIITQNEEPVRWWTLSNIGQIFDGEVYVARADLCYGYNNTDGGCQRWQDIPKCRNPGDVFQKHTGSVRVHNVSTEENISYGHSNCEASCWSNCACSGFTDLNSNGTGCIFLYLITVENYTYDTTGYKKVDMDSCSSSNSSTCNLSIDYLPSLKEEKICVSGEEESKEGDNHVTLSYSSSITFDLWYTFSHIGMFNTEVEEDEEMLELIPQAESVTAAPGVLVVRFGMTLLHVFLVSPYLKHSIWHKPQNLLALMYLWLWWSTRIHVEVANDSLSPGDTLNFTARVLCSKKVTY</sequence>
<organism evidence="2 3">
    <name type="scientific">Vigna mungo</name>
    <name type="common">Black gram</name>
    <name type="synonym">Phaseolus mungo</name>
    <dbReference type="NCBI Taxonomy" id="3915"/>
    <lineage>
        <taxon>Eukaryota</taxon>
        <taxon>Viridiplantae</taxon>
        <taxon>Streptophyta</taxon>
        <taxon>Embryophyta</taxon>
        <taxon>Tracheophyta</taxon>
        <taxon>Spermatophyta</taxon>
        <taxon>Magnoliopsida</taxon>
        <taxon>eudicotyledons</taxon>
        <taxon>Gunneridae</taxon>
        <taxon>Pentapetalae</taxon>
        <taxon>rosids</taxon>
        <taxon>fabids</taxon>
        <taxon>Fabales</taxon>
        <taxon>Fabaceae</taxon>
        <taxon>Papilionoideae</taxon>
        <taxon>50 kb inversion clade</taxon>
        <taxon>NPAAA clade</taxon>
        <taxon>indigoferoid/millettioid clade</taxon>
        <taxon>Phaseoleae</taxon>
        <taxon>Vigna</taxon>
    </lineage>
</organism>
<dbReference type="Proteomes" id="UP001374535">
    <property type="component" value="Chromosome 7"/>
</dbReference>
<proteinExistence type="predicted"/>
<accession>A0AAQ3N317</accession>
<dbReference type="Pfam" id="PF08276">
    <property type="entry name" value="PAN_2"/>
    <property type="match status" value="1"/>
</dbReference>
<name>A0AAQ3N317_VIGMU</name>